<protein>
    <submittedName>
        <fullName evidence="1">Uncharacterized protein</fullName>
    </submittedName>
</protein>
<evidence type="ECO:0000313" key="2">
    <source>
        <dbReference type="Proteomes" id="UP001062846"/>
    </source>
</evidence>
<dbReference type="EMBL" id="CM046388">
    <property type="protein sequence ID" value="KAI8571714.1"/>
    <property type="molecule type" value="Genomic_DNA"/>
</dbReference>
<dbReference type="Proteomes" id="UP001062846">
    <property type="component" value="Chromosome 1"/>
</dbReference>
<proteinExistence type="predicted"/>
<keyword evidence="2" id="KW-1185">Reference proteome</keyword>
<reference evidence="1" key="1">
    <citation type="submission" date="2022-02" db="EMBL/GenBank/DDBJ databases">
        <title>Plant Genome Project.</title>
        <authorList>
            <person name="Zhang R.-G."/>
        </authorList>
    </citation>
    <scope>NUCLEOTIDE SEQUENCE</scope>
    <source>
        <strain evidence="1">AT1</strain>
    </source>
</reference>
<organism evidence="1 2">
    <name type="scientific">Rhododendron molle</name>
    <name type="common">Chinese azalea</name>
    <name type="synonym">Azalea mollis</name>
    <dbReference type="NCBI Taxonomy" id="49168"/>
    <lineage>
        <taxon>Eukaryota</taxon>
        <taxon>Viridiplantae</taxon>
        <taxon>Streptophyta</taxon>
        <taxon>Embryophyta</taxon>
        <taxon>Tracheophyta</taxon>
        <taxon>Spermatophyta</taxon>
        <taxon>Magnoliopsida</taxon>
        <taxon>eudicotyledons</taxon>
        <taxon>Gunneridae</taxon>
        <taxon>Pentapetalae</taxon>
        <taxon>asterids</taxon>
        <taxon>Ericales</taxon>
        <taxon>Ericaceae</taxon>
        <taxon>Ericoideae</taxon>
        <taxon>Rhodoreae</taxon>
        <taxon>Rhododendron</taxon>
    </lineage>
</organism>
<sequence length="81" mass="9629">MMEGEKGKKMRSRAKEWKKKLLMLADHLTVSWIDSLKRGSLLCRVTNKSRKLIFIFSFYTNEDLVPTPASSPWRYLSHFFF</sequence>
<name>A0ACC0Q2N5_RHOML</name>
<evidence type="ECO:0000313" key="1">
    <source>
        <dbReference type="EMBL" id="KAI8571714.1"/>
    </source>
</evidence>
<gene>
    <name evidence="1" type="ORF">RHMOL_Rhmol01G0140700</name>
</gene>
<comment type="caution">
    <text evidence="1">The sequence shown here is derived from an EMBL/GenBank/DDBJ whole genome shotgun (WGS) entry which is preliminary data.</text>
</comment>
<accession>A0ACC0Q2N5</accession>